<dbReference type="AlphaFoldDB" id="D7FJH5"/>
<dbReference type="Proteomes" id="UP000002630">
    <property type="component" value="Unassembled WGS sequence"/>
</dbReference>
<dbReference type="InterPro" id="IPR053729">
    <property type="entry name" value="MAD2L1BP_domain_sf"/>
</dbReference>
<evidence type="ECO:0000313" key="2">
    <source>
        <dbReference type="EMBL" id="CBJ29078.1"/>
    </source>
</evidence>
<dbReference type="OrthoDB" id="2387165at2759"/>
<dbReference type="EMBL" id="FN649760">
    <property type="protein sequence ID" value="CBJ29078.1"/>
    <property type="molecule type" value="Genomic_DNA"/>
</dbReference>
<accession>D7FJH5</accession>
<dbReference type="PANTHER" id="PTHR15681">
    <property type="entry name" value="MAD2L1-BINDING PROTEIN"/>
    <property type="match status" value="1"/>
</dbReference>
<dbReference type="Gene3D" id="3.30.900.20">
    <property type="match status" value="1"/>
</dbReference>
<feature type="compositionally biased region" description="Basic and acidic residues" evidence="1">
    <location>
        <begin position="107"/>
        <end position="117"/>
    </location>
</feature>
<protein>
    <submittedName>
        <fullName evidence="2">Uncharacterized protein</fullName>
    </submittedName>
</protein>
<evidence type="ECO:0000313" key="3">
    <source>
        <dbReference type="Proteomes" id="UP000002630"/>
    </source>
</evidence>
<name>D7FJH5_ECTSI</name>
<reference evidence="2 3" key="1">
    <citation type="journal article" date="2010" name="Nature">
        <title>The Ectocarpus genome and the independent evolution of multicellularity in brown algae.</title>
        <authorList>
            <person name="Cock J.M."/>
            <person name="Sterck L."/>
            <person name="Rouze P."/>
            <person name="Scornet D."/>
            <person name="Allen A.E."/>
            <person name="Amoutzias G."/>
            <person name="Anthouard V."/>
            <person name="Artiguenave F."/>
            <person name="Aury J.M."/>
            <person name="Badger J.H."/>
            <person name="Beszteri B."/>
            <person name="Billiau K."/>
            <person name="Bonnet E."/>
            <person name="Bothwell J.H."/>
            <person name="Bowler C."/>
            <person name="Boyen C."/>
            <person name="Brownlee C."/>
            <person name="Carrano C.J."/>
            <person name="Charrier B."/>
            <person name="Cho G.Y."/>
            <person name="Coelho S.M."/>
            <person name="Collen J."/>
            <person name="Corre E."/>
            <person name="Da Silva C."/>
            <person name="Delage L."/>
            <person name="Delaroque N."/>
            <person name="Dittami S.M."/>
            <person name="Doulbeau S."/>
            <person name="Elias M."/>
            <person name="Farnham G."/>
            <person name="Gachon C.M."/>
            <person name="Gschloessl B."/>
            <person name="Heesch S."/>
            <person name="Jabbari K."/>
            <person name="Jubin C."/>
            <person name="Kawai H."/>
            <person name="Kimura K."/>
            <person name="Kloareg B."/>
            <person name="Kupper F.C."/>
            <person name="Lang D."/>
            <person name="Le Bail A."/>
            <person name="Leblanc C."/>
            <person name="Lerouge P."/>
            <person name="Lohr M."/>
            <person name="Lopez P.J."/>
            <person name="Martens C."/>
            <person name="Maumus F."/>
            <person name="Michel G."/>
            <person name="Miranda-Saavedra D."/>
            <person name="Morales J."/>
            <person name="Moreau H."/>
            <person name="Motomura T."/>
            <person name="Nagasato C."/>
            <person name="Napoli C.A."/>
            <person name="Nelson D.R."/>
            <person name="Nyvall-Collen P."/>
            <person name="Peters A.F."/>
            <person name="Pommier C."/>
            <person name="Potin P."/>
            <person name="Poulain J."/>
            <person name="Quesneville H."/>
            <person name="Read B."/>
            <person name="Rensing S.A."/>
            <person name="Ritter A."/>
            <person name="Rousvoal S."/>
            <person name="Samanta M."/>
            <person name="Samson G."/>
            <person name="Schroeder D.C."/>
            <person name="Segurens B."/>
            <person name="Strittmatter M."/>
            <person name="Tonon T."/>
            <person name="Tregear J.W."/>
            <person name="Valentin K."/>
            <person name="von Dassow P."/>
            <person name="Yamagishi T."/>
            <person name="Van de Peer Y."/>
            <person name="Wincker P."/>
        </authorList>
    </citation>
    <scope>NUCLEOTIDE SEQUENCE [LARGE SCALE GENOMIC DNA]</scope>
    <source>
        <strain evidence="3">Ec32 / CCAP1310/4</strain>
    </source>
</reference>
<organism evidence="2 3">
    <name type="scientific">Ectocarpus siliculosus</name>
    <name type="common">Brown alga</name>
    <name type="synonym">Conferva siliculosa</name>
    <dbReference type="NCBI Taxonomy" id="2880"/>
    <lineage>
        <taxon>Eukaryota</taxon>
        <taxon>Sar</taxon>
        <taxon>Stramenopiles</taxon>
        <taxon>Ochrophyta</taxon>
        <taxon>PX clade</taxon>
        <taxon>Phaeophyceae</taxon>
        <taxon>Ectocarpales</taxon>
        <taxon>Ectocarpaceae</taxon>
        <taxon>Ectocarpus</taxon>
    </lineage>
</organism>
<gene>
    <name evidence="2" type="ORF">Esi_0134_0007</name>
</gene>
<evidence type="ECO:0000256" key="1">
    <source>
        <dbReference type="SAM" id="MobiDB-lite"/>
    </source>
</evidence>
<dbReference type="GO" id="GO:0007096">
    <property type="term" value="P:regulation of exit from mitosis"/>
    <property type="evidence" value="ECO:0007669"/>
    <property type="project" value="InterPro"/>
</dbReference>
<dbReference type="PANTHER" id="PTHR15681:SF1">
    <property type="entry name" value="MAD2L1-BINDING PROTEIN"/>
    <property type="match status" value="1"/>
</dbReference>
<feature type="region of interest" description="Disordered" evidence="1">
    <location>
        <begin position="106"/>
        <end position="153"/>
    </location>
</feature>
<dbReference type="Pfam" id="PF06581">
    <property type="entry name" value="p31comet"/>
    <property type="match status" value="1"/>
</dbReference>
<feature type="region of interest" description="Disordered" evidence="1">
    <location>
        <begin position="205"/>
        <end position="229"/>
    </location>
</feature>
<proteinExistence type="predicted"/>
<keyword evidence="3" id="KW-1185">Reference proteome</keyword>
<sequence length="318" mass="34359">MNEASTAGPTERRRAVPGRKSGLARKRQHPEQLEVTVPVVFKQHLRSGDAAHVVIEVLRHVLFMRGQLPMPFQQLVKVLDEREERDEVDRQQKSAAAAAAAAALAAREGRGRTREGGDALGSGLTETVGRRRSKKAKSGRPLAKAPPHRRARKSLRALAETTLAVEEAFADAARKGRPVLEALVLLGASHLSPRKIYSVTFTGSSLDESSESKDTATRNTASGGDVRGKSNLADAYSRTLVRSMVGKMSSMPLRGLGSCRVHLFLRIAEGPVPDICTAVPVANETMVPASSALTSKTVMMVFTLKRCRTLEKPLGTQE</sequence>
<feature type="region of interest" description="Disordered" evidence="1">
    <location>
        <begin position="1"/>
        <end position="30"/>
    </location>
</feature>
<dbReference type="InterPro" id="IPR009511">
    <property type="entry name" value="MAD1/Cdc20-bound-Mad2-bd"/>
</dbReference>
<dbReference type="InParanoid" id="D7FJH5"/>
<dbReference type="GO" id="GO:0005634">
    <property type="term" value="C:nucleus"/>
    <property type="evidence" value="ECO:0007669"/>
    <property type="project" value="InterPro"/>
</dbReference>